<dbReference type="EMBL" id="CP140152">
    <property type="protein sequence ID" value="WQH06699.1"/>
    <property type="molecule type" value="Genomic_DNA"/>
</dbReference>
<dbReference type="GeneID" id="43162563"/>
<accession>A0ABZ0Y4B1</accession>
<reference evidence="1 2" key="1">
    <citation type="submission" date="2023-11" db="EMBL/GenBank/DDBJ databases">
        <title>MicrobeMod: A computational toolkit for identifying prokaryotic methylation and restriction-modification with nanopore sequencing.</title>
        <authorList>
            <person name="Crits-Christoph A."/>
            <person name="Kang S.C."/>
            <person name="Lee H."/>
            <person name="Ostrov N."/>
        </authorList>
    </citation>
    <scope>NUCLEOTIDE SEQUENCE [LARGE SCALE GENOMIC DNA]</scope>
    <source>
        <strain evidence="1 2">ATCC 25935</strain>
    </source>
</reference>
<sequence length="531" mass="58588">MLNRHVLYLSNDCLTAWRWQRGRLLGGASFTNDSSGIDALLDYLDDQRDMPVVLLADLIEEDFQRLHLPHVGGRAGAKLMQRRLVQQYRETPFRHHEVQGREPGGRRDDIVLLSALTNPSIVLPWVEALDQERIPLAGLYSTTLLSEHLVKKLGLLDQHLLLVTQQSAGWRQSYFQRGQLKFSRLTPAIDRDGDAVNVGTETAKTQQFLTSVRLFARGSVLETVVIAQGEQLPALETQCEDGPETAFRFLPLAQVADRLGLKIEAAKAHDNSAALADSMLLALLAKTQPASHYTLGPLRRYFQLWRARRNLYYAAGTVAVVAGCAVGINLWQTWDARADRAQLAHEAQQFDRRYNEVMAAMPPRVTSTANMRAAVNVERMLVLQGPSPWQMVSMVSAALEQSPQIRLLQLGWKVDLPGQPTTGAPVLVNGSTGAATVTPMSSLLAGIPARPPQSLQVEAEILSPEDDYRNAVNTMNQFAQQLAANPRLLVQVDKPPLDTRPTVRLDGKAGAATASGSSTRAKFTLNLVWKP</sequence>
<keyword evidence="2" id="KW-1185">Reference proteome</keyword>
<evidence type="ECO:0008006" key="3">
    <source>
        <dbReference type="Google" id="ProtNLM"/>
    </source>
</evidence>
<name>A0ABZ0Y4B1_9BURK</name>
<dbReference type="RefSeq" id="WP_019920706.1">
    <property type="nucleotide sequence ID" value="NZ_CP140152.1"/>
</dbReference>
<evidence type="ECO:0000313" key="2">
    <source>
        <dbReference type="Proteomes" id="UP001326110"/>
    </source>
</evidence>
<organism evidence="1 2">
    <name type="scientific">Duganella zoogloeoides</name>
    <dbReference type="NCBI Taxonomy" id="75659"/>
    <lineage>
        <taxon>Bacteria</taxon>
        <taxon>Pseudomonadati</taxon>
        <taxon>Pseudomonadota</taxon>
        <taxon>Betaproteobacteria</taxon>
        <taxon>Burkholderiales</taxon>
        <taxon>Oxalobacteraceae</taxon>
        <taxon>Telluria group</taxon>
        <taxon>Duganella</taxon>
    </lineage>
</organism>
<gene>
    <name evidence="1" type="ORF">SR858_10355</name>
</gene>
<evidence type="ECO:0000313" key="1">
    <source>
        <dbReference type="EMBL" id="WQH06699.1"/>
    </source>
</evidence>
<dbReference type="Proteomes" id="UP001326110">
    <property type="component" value="Chromosome"/>
</dbReference>
<protein>
    <recommendedName>
        <fullName evidence="3">GspL periplasmic domain-containing protein</fullName>
    </recommendedName>
</protein>
<proteinExistence type="predicted"/>